<gene>
    <name evidence="4" type="ORF">BHX94_04860</name>
</gene>
<protein>
    <submittedName>
        <fullName evidence="4">Glucosamine-6-phosphate deaminase</fullName>
    </submittedName>
</protein>
<dbReference type="InterPro" id="IPR018321">
    <property type="entry name" value="Glucosamine6P_isomerase_CS"/>
</dbReference>
<feature type="domain" description="Glucosamine/galactosamine-6-phosphate isomerase" evidence="3">
    <location>
        <begin position="13"/>
        <end position="226"/>
    </location>
</feature>
<dbReference type="AlphaFoldDB" id="A0A328A5J0"/>
<dbReference type="InterPro" id="IPR037171">
    <property type="entry name" value="NagB/RpiA_transferase-like"/>
</dbReference>
<keyword evidence="1" id="KW-0378">Hydrolase</keyword>
<dbReference type="Gene3D" id="3.40.50.1360">
    <property type="match status" value="1"/>
</dbReference>
<evidence type="ECO:0000256" key="1">
    <source>
        <dbReference type="ARBA" id="ARBA00022801"/>
    </source>
</evidence>
<keyword evidence="2" id="KW-0119">Carbohydrate metabolism</keyword>
<dbReference type="CDD" id="cd01399">
    <property type="entry name" value="GlcN6P_deaminase"/>
    <property type="match status" value="1"/>
</dbReference>
<organism evidence="4 5">
    <name type="scientific">Macrococcoides bohemicum</name>
    <dbReference type="NCBI Taxonomy" id="1903056"/>
    <lineage>
        <taxon>Bacteria</taxon>
        <taxon>Bacillati</taxon>
        <taxon>Bacillota</taxon>
        <taxon>Bacilli</taxon>
        <taxon>Bacillales</taxon>
        <taxon>Staphylococcaceae</taxon>
        <taxon>Macrococcoides</taxon>
    </lineage>
</organism>
<comment type="caution">
    <text evidence="4">The sequence shown here is derived from an EMBL/GenBank/DDBJ whole genome shotgun (WGS) entry which is preliminary data.</text>
</comment>
<proteinExistence type="predicted"/>
<dbReference type="InterPro" id="IPR006148">
    <property type="entry name" value="Glc/Gal-6P_isomerase"/>
</dbReference>
<dbReference type="GO" id="GO:0042802">
    <property type="term" value="F:identical protein binding"/>
    <property type="evidence" value="ECO:0007669"/>
    <property type="project" value="TreeGrafter"/>
</dbReference>
<dbReference type="GO" id="GO:0005975">
    <property type="term" value="P:carbohydrate metabolic process"/>
    <property type="evidence" value="ECO:0007669"/>
    <property type="project" value="InterPro"/>
</dbReference>
<dbReference type="OrthoDB" id="9791139at2"/>
<dbReference type="GO" id="GO:0006043">
    <property type="term" value="P:glucosamine catabolic process"/>
    <property type="evidence" value="ECO:0007669"/>
    <property type="project" value="TreeGrafter"/>
</dbReference>
<accession>A0A328A5J0</accession>
<dbReference type="SUPFAM" id="SSF100950">
    <property type="entry name" value="NagB/RpiA/CoA transferase-like"/>
    <property type="match status" value="1"/>
</dbReference>
<dbReference type="InterPro" id="IPR004547">
    <property type="entry name" value="Glucosamine6P_isomerase"/>
</dbReference>
<dbReference type="GO" id="GO:0019262">
    <property type="term" value="P:N-acetylneuraminate catabolic process"/>
    <property type="evidence" value="ECO:0007669"/>
    <property type="project" value="TreeGrafter"/>
</dbReference>
<sequence>MMEFINLGNASLAAQYVAIELFREIKRNPHTKLGLATGGTMEPVYAALVKLIKSNPVNLSHLKTFNLDEYFELDKQSPQSYLYYMKHHLFNHIDIKPEQYYFPDNDRENLAENNKAYDELIMKEHPVNLQLLGIGTNGHIGFNEPGTSFTSNTRMVDLSEETIRANARFFDTIDQVPTQAVTMGITTIMQSDRIILLATGEKKQPIIQQLYGMTQPDEDIPASVLLNHPNALIITDDEASPYKKKD</sequence>
<dbReference type="PANTHER" id="PTHR11280">
    <property type="entry name" value="GLUCOSAMINE-6-PHOSPHATE ISOMERASE"/>
    <property type="match status" value="1"/>
</dbReference>
<evidence type="ECO:0000313" key="5">
    <source>
        <dbReference type="Proteomes" id="UP000249579"/>
    </source>
</evidence>
<name>A0A328A5J0_9STAP</name>
<evidence type="ECO:0000256" key="2">
    <source>
        <dbReference type="ARBA" id="ARBA00023277"/>
    </source>
</evidence>
<dbReference type="Proteomes" id="UP000249579">
    <property type="component" value="Unassembled WGS sequence"/>
</dbReference>
<dbReference type="GO" id="GO:0006046">
    <property type="term" value="P:N-acetylglucosamine catabolic process"/>
    <property type="evidence" value="ECO:0007669"/>
    <property type="project" value="TreeGrafter"/>
</dbReference>
<dbReference type="EMBL" id="PZJG01000002">
    <property type="protein sequence ID" value="RAK49750.1"/>
    <property type="molecule type" value="Genomic_DNA"/>
</dbReference>
<reference evidence="4 5" key="1">
    <citation type="journal article" date="2018" name="Front. Microbiol.">
        <title>Description and Comparative Genomics of Macrococcus caseolyticus subsp. hominis subsp. nov., Macrococcus goetzii sp. nov., Macrococcus epidermidis sp. nov., and Macrococcus bohemicus sp. nov., Novel Macrococci From Human Clinical Material With Virulence Potential and Suspected Uptake of Foreign DNA by Natural Transformation.</title>
        <authorList>
            <person name="Maslanova I."/>
            <person name="Wertheimer Z."/>
            <person name="Sedlacek I."/>
            <person name="Svec P."/>
            <person name="Indrakova A."/>
            <person name="Kovarovic V."/>
            <person name="Schumann P."/>
            <person name="Sproer C."/>
            <person name="Kralova S."/>
            <person name="Sedo O."/>
            <person name="Kristofova L."/>
            <person name="Vrbovska V."/>
            <person name="Fuzik T."/>
            <person name="Petras P."/>
            <person name="Zdrahal Z."/>
            <person name="Ruzickova V."/>
            <person name="Doskar J."/>
            <person name="Pantucek R."/>
        </authorList>
    </citation>
    <scope>NUCLEOTIDE SEQUENCE [LARGE SCALE GENOMIC DNA]</scope>
    <source>
        <strain evidence="4 5">03/115</strain>
    </source>
</reference>
<dbReference type="Pfam" id="PF01182">
    <property type="entry name" value="Glucosamine_iso"/>
    <property type="match status" value="1"/>
</dbReference>
<evidence type="ECO:0000313" key="4">
    <source>
        <dbReference type="EMBL" id="RAK49750.1"/>
    </source>
</evidence>
<dbReference type="GO" id="GO:0005737">
    <property type="term" value="C:cytoplasm"/>
    <property type="evidence" value="ECO:0007669"/>
    <property type="project" value="TreeGrafter"/>
</dbReference>
<dbReference type="PANTHER" id="PTHR11280:SF5">
    <property type="entry name" value="GLUCOSAMINE-6-PHOSPHATE ISOMERASE"/>
    <property type="match status" value="1"/>
</dbReference>
<dbReference type="GO" id="GO:0004342">
    <property type="term" value="F:glucosamine-6-phosphate deaminase activity"/>
    <property type="evidence" value="ECO:0007669"/>
    <property type="project" value="InterPro"/>
</dbReference>
<evidence type="ECO:0000259" key="3">
    <source>
        <dbReference type="Pfam" id="PF01182"/>
    </source>
</evidence>
<dbReference type="PROSITE" id="PS01161">
    <property type="entry name" value="GLC_GALNAC_ISOMERASE"/>
    <property type="match status" value="1"/>
</dbReference>